<evidence type="ECO:0000256" key="2">
    <source>
        <dbReference type="ARBA" id="ARBA00022840"/>
    </source>
</evidence>
<sequence length="427" mass="49281">MILALFLYLLKSGVFYLFNGFFDINLWLVGTFIVVGFLLWLGLYYFYRKYRYQSKFWGKVYKLSLLANVIFSQGIYERISKKNGKKDIEKFKYFPRMYMKFNSLNSFSVYLPLDGNKFQKRFIDGSFDSELVIATRATVSDTNTIDGFIVYEHLLFPLNFRVSLDNAKVSSHKIEIMQGMVWDFEKHPHMLLSGDTGAGKSFFLFSVISSLLKAGVDLKIADPKRTDLASLSRTKPLKGRVFYTNDRILSEFEKFNQEMLDRADEYQQILKDKDGMGNYREYGLKAHFFVFDEFVAFINMLDYRGQDNVQKILASITMLGRQLGFFVITAMQRPDADAIGSAARDQFQMRVALGKMKASGLNMMFPDENPDNCASLDKNLKGWGYALMSPGKPRDFFAPEIPKGFKAKAYFNELGEMLEKRELAKSK</sequence>
<accession>A0A069CTI6</accession>
<feature type="domain" description="FtsK" evidence="5">
    <location>
        <begin position="177"/>
        <end position="362"/>
    </location>
</feature>
<gene>
    <name evidence="6" type="ORF">WOSG25_050360</name>
</gene>
<dbReference type="GO" id="GO:0003677">
    <property type="term" value="F:DNA binding"/>
    <property type="evidence" value="ECO:0007669"/>
    <property type="project" value="InterPro"/>
</dbReference>
<dbReference type="GO" id="GO:0005524">
    <property type="term" value="F:ATP binding"/>
    <property type="evidence" value="ECO:0007669"/>
    <property type="project" value="UniProtKB-UniRule"/>
</dbReference>
<dbReference type="InterPro" id="IPR027417">
    <property type="entry name" value="P-loop_NTPase"/>
</dbReference>
<evidence type="ECO:0000256" key="1">
    <source>
        <dbReference type="ARBA" id="ARBA00022741"/>
    </source>
</evidence>
<dbReference type="InterPro" id="IPR002543">
    <property type="entry name" value="FtsK_dom"/>
</dbReference>
<evidence type="ECO:0000256" key="3">
    <source>
        <dbReference type="PROSITE-ProRule" id="PRU00289"/>
    </source>
</evidence>
<keyword evidence="7" id="KW-1185">Reference proteome</keyword>
<dbReference type="PROSITE" id="PS50901">
    <property type="entry name" value="FTSK"/>
    <property type="match status" value="1"/>
</dbReference>
<reference evidence="7" key="1">
    <citation type="journal article" date="2014" name="Genome Announc.">
        <title>Draft genome sequence of Weissella oryzae SG25T, isolated from fermented rice grains.</title>
        <authorList>
            <person name="Tanizawa Y."/>
            <person name="Fujisawa T."/>
            <person name="Mochizuki T."/>
            <person name="Kaminuma E."/>
            <person name="Suzuki Y."/>
            <person name="Nakamura Y."/>
            <person name="Tohno M."/>
        </authorList>
    </citation>
    <scope>NUCLEOTIDE SEQUENCE [LARGE SCALE GENOMIC DNA]</scope>
    <source>
        <strain evidence="7">DSM 25784 / JCM 18191 / LMG 30913 / SG25</strain>
    </source>
</reference>
<dbReference type="Pfam" id="PF01580">
    <property type="entry name" value="FtsK_SpoIIIE"/>
    <property type="match status" value="1"/>
</dbReference>
<evidence type="ECO:0000313" key="7">
    <source>
        <dbReference type="Proteomes" id="UP000030643"/>
    </source>
</evidence>
<dbReference type="InterPro" id="IPR050206">
    <property type="entry name" value="FtsK/SpoIIIE/SftA"/>
</dbReference>
<dbReference type="AlphaFoldDB" id="A0A069CTI6"/>
<dbReference type="eggNOG" id="COG1674">
    <property type="taxonomic scope" value="Bacteria"/>
</dbReference>
<keyword evidence="2 3" id="KW-0067">ATP-binding</keyword>
<evidence type="ECO:0000259" key="5">
    <source>
        <dbReference type="PROSITE" id="PS50901"/>
    </source>
</evidence>
<feature type="binding site" evidence="3">
    <location>
        <begin position="194"/>
        <end position="201"/>
    </location>
    <ligand>
        <name>ATP</name>
        <dbReference type="ChEBI" id="CHEBI:30616"/>
    </ligand>
</feature>
<dbReference type="Proteomes" id="UP000030643">
    <property type="component" value="Unassembled WGS sequence"/>
</dbReference>
<dbReference type="Gene3D" id="3.40.50.300">
    <property type="entry name" value="P-loop containing nucleotide triphosphate hydrolases"/>
    <property type="match status" value="1"/>
</dbReference>
<feature type="transmembrane region" description="Helical" evidence="4">
    <location>
        <begin position="24"/>
        <end position="47"/>
    </location>
</feature>
<dbReference type="SUPFAM" id="SSF52540">
    <property type="entry name" value="P-loop containing nucleoside triphosphate hydrolases"/>
    <property type="match status" value="1"/>
</dbReference>
<organism evidence="6 7">
    <name type="scientific">Weissella oryzae (strain DSM 25784 / JCM 18191 / LMG 30913 / SG25)</name>
    <dbReference type="NCBI Taxonomy" id="1329250"/>
    <lineage>
        <taxon>Bacteria</taxon>
        <taxon>Bacillati</taxon>
        <taxon>Bacillota</taxon>
        <taxon>Bacilli</taxon>
        <taxon>Lactobacillales</taxon>
        <taxon>Lactobacillaceae</taxon>
        <taxon>Weissella</taxon>
    </lineage>
</organism>
<evidence type="ECO:0000256" key="4">
    <source>
        <dbReference type="SAM" id="Phobius"/>
    </source>
</evidence>
<evidence type="ECO:0000313" key="6">
    <source>
        <dbReference type="EMBL" id="GAK30764.1"/>
    </source>
</evidence>
<keyword evidence="4" id="KW-0472">Membrane</keyword>
<proteinExistence type="predicted"/>
<keyword evidence="1 3" id="KW-0547">Nucleotide-binding</keyword>
<keyword evidence="4" id="KW-0812">Transmembrane</keyword>
<name>A0A069CTI6_WEIOS</name>
<dbReference type="PANTHER" id="PTHR22683">
    <property type="entry name" value="SPORULATION PROTEIN RELATED"/>
    <property type="match status" value="1"/>
</dbReference>
<dbReference type="PANTHER" id="PTHR22683:SF47">
    <property type="entry name" value="FTSK DOMAIN-CONTAINING PROTEIN YDCQ"/>
    <property type="match status" value="1"/>
</dbReference>
<dbReference type="EMBL" id="DF820488">
    <property type="protein sequence ID" value="GAK30764.1"/>
    <property type="molecule type" value="Genomic_DNA"/>
</dbReference>
<dbReference type="STRING" id="1329250.WOSG25_050360"/>
<keyword evidence="4" id="KW-1133">Transmembrane helix</keyword>
<protein>
    <submittedName>
        <fullName evidence="6">DNA segregation ATPase FtsK/SpoIIIE</fullName>
    </submittedName>
</protein>